<reference evidence="3" key="1">
    <citation type="submission" date="2016-10" db="EMBL/GenBank/DDBJ databases">
        <authorList>
            <person name="Varghese N."/>
            <person name="Submissions S."/>
        </authorList>
    </citation>
    <scope>NUCLEOTIDE SEQUENCE [LARGE SCALE GENOMIC DNA]</scope>
    <source>
        <strain evidence="3">CGMCC 4.3530</strain>
    </source>
</reference>
<feature type="compositionally biased region" description="Low complexity" evidence="1">
    <location>
        <begin position="67"/>
        <end position="86"/>
    </location>
</feature>
<evidence type="ECO:0000313" key="2">
    <source>
        <dbReference type="EMBL" id="SDX65682.1"/>
    </source>
</evidence>
<evidence type="ECO:0000256" key="1">
    <source>
        <dbReference type="SAM" id="MobiDB-lite"/>
    </source>
</evidence>
<keyword evidence="3" id="KW-1185">Reference proteome</keyword>
<feature type="region of interest" description="Disordered" evidence="1">
    <location>
        <begin position="67"/>
        <end position="106"/>
    </location>
</feature>
<proteinExistence type="predicted"/>
<dbReference type="AlphaFoldDB" id="A0A1H3DGR9"/>
<name>A0A1H3DGR9_9PSEU</name>
<evidence type="ECO:0000313" key="3">
    <source>
        <dbReference type="Proteomes" id="UP000199529"/>
    </source>
</evidence>
<dbReference type="Proteomes" id="UP000199529">
    <property type="component" value="Unassembled WGS sequence"/>
</dbReference>
<accession>A0A1H3DGR9</accession>
<protein>
    <submittedName>
        <fullName evidence="2">Uncharacterized protein</fullName>
    </submittedName>
</protein>
<gene>
    <name evidence="2" type="ORF">SAMN05216215_1013106</name>
</gene>
<organism evidence="2 3">
    <name type="scientific">Saccharopolyspora shandongensis</name>
    <dbReference type="NCBI Taxonomy" id="418495"/>
    <lineage>
        <taxon>Bacteria</taxon>
        <taxon>Bacillati</taxon>
        <taxon>Actinomycetota</taxon>
        <taxon>Actinomycetes</taxon>
        <taxon>Pseudonocardiales</taxon>
        <taxon>Pseudonocardiaceae</taxon>
        <taxon>Saccharopolyspora</taxon>
    </lineage>
</organism>
<sequence>MPAVMQTAAILSADPNELVTSHQAQELLGVRKPVWREMVRNGDVAIFQPAAGPRAGLPVHAVASGLRAAPGSPRRGAAAQAFPRRAALQDGRLRTRKAGAQQPAPA</sequence>
<dbReference type="EMBL" id="FNOK01000013">
    <property type="protein sequence ID" value="SDX65682.1"/>
    <property type="molecule type" value="Genomic_DNA"/>
</dbReference>